<dbReference type="AlphaFoldDB" id="A0A444Y1L1"/>
<comment type="caution">
    <text evidence="1">The sequence shown here is derived from an EMBL/GenBank/DDBJ whole genome shotgun (WGS) entry which is preliminary data.</text>
</comment>
<evidence type="ECO:0000313" key="2">
    <source>
        <dbReference type="Proteomes" id="UP000289738"/>
    </source>
</evidence>
<proteinExistence type="predicted"/>
<reference evidence="1 2" key="1">
    <citation type="submission" date="2019-01" db="EMBL/GenBank/DDBJ databases">
        <title>Sequencing of cultivated peanut Arachis hypogaea provides insights into genome evolution and oil improvement.</title>
        <authorList>
            <person name="Chen X."/>
        </authorList>
    </citation>
    <scope>NUCLEOTIDE SEQUENCE [LARGE SCALE GENOMIC DNA]</scope>
    <source>
        <strain evidence="2">cv. Fuhuasheng</strain>
        <tissue evidence="1">Leaves</tissue>
    </source>
</reference>
<name>A0A444Y1L1_ARAHY</name>
<dbReference type="EMBL" id="SDMP01000018">
    <property type="protein sequence ID" value="RYQ95779.1"/>
    <property type="molecule type" value="Genomic_DNA"/>
</dbReference>
<gene>
    <name evidence="1" type="ORF">Ahy_B08g091134</name>
</gene>
<evidence type="ECO:0000313" key="1">
    <source>
        <dbReference type="EMBL" id="RYQ95779.1"/>
    </source>
</evidence>
<sequence length="109" mass="12906">MERPLNGKNIILKFNVKLQSIGDGAGLSSGLLRMLGVDYNKFSYLIVELNQFFYFDEDRSGRIKKIILQSMEKSWNDTRGRLYNNYYKPTRTLEKNLEERLVGIDKEYW</sequence>
<accession>A0A444Y1L1</accession>
<dbReference type="Proteomes" id="UP000289738">
    <property type="component" value="Chromosome B08"/>
</dbReference>
<protein>
    <submittedName>
        <fullName evidence="1">Uncharacterized protein</fullName>
    </submittedName>
</protein>
<keyword evidence="2" id="KW-1185">Reference proteome</keyword>
<organism evidence="1 2">
    <name type="scientific">Arachis hypogaea</name>
    <name type="common">Peanut</name>
    <dbReference type="NCBI Taxonomy" id="3818"/>
    <lineage>
        <taxon>Eukaryota</taxon>
        <taxon>Viridiplantae</taxon>
        <taxon>Streptophyta</taxon>
        <taxon>Embryophyta</taxon>
        <taxon>Tracheophyta</taxon>
        <taxon>Spermatophyta</taxon>
        <taxon>Magnoliopsida</taxon>
        <taxon>eudicotyledons</taxon>
        <taxon>Gunneridae</taxon>
        <taxon>Pentapetalae</taxon>
        <taxon>rosids</taxon>
        <taxon>fabids</taxon>
        <taxon>Fabales</taxon>
        <taxon>Fabaceae</taxon>
        <taxon>Papilionoideae</taxon>
        <taxon>50 kb inversion clade</taxon>
        <taxon>dalbergioids sensu lato</taxon>
        <taxon>Dalbergieae</taxon>
        <taxon>Pterocarpus clade</taxon>
        <taxon>Arachis</taxon>
    </lineage>
</organism>